<dbReference type="GO" id="GO:0003735">
    <property type="term" value="F:structural constituent of ribosome"/>
    <property type="evidence" value="ECO:0007669"/>
    <property type="project" value="InterPro"/>
</dbReference>
<dbReference type="GO" id="GO:1990904">
    <property type="term" value="C:ribonucleoprotein complex"/>
    <property type="evidence" value="ECO:0007669"/>
    <property type="project" value="UniProtKB-KW"/>
</dbReference>
<comment type="caution">
    <text evidence="5">The sequence shown here is derived from an EMBL/GenBank/DDBJ whole genome shotgun (WGS) entry which is preliminary data.</text>
</comment>
<keyword evidence="4" id="KW-0812">Transmembrane</keyword>
<dbReference type="InterPro" id="IPR000218">
    <property type="entry name" value="Ribosomal_uL14"/>
</dbReference>
<dbReference type="SUPFAM" id="SSF50193">
    <property type="entry name" value="Ribosomal protein L14"/>
    <property type="match status" value="1"/>
</dbReference>
<organism evidence="5 6">
    <name type="scientific">Quercus suber</name>
    <name type="common">Cork oak</name>
    <dbReference type="NCBI Taxonomy" id="58331"/>
    <lineage>
        <taxon>Eukaryota</taxon>
        <taxon>Viridiplantae</taxon>
        <taxon>Streptophyta</taxon>
        <taxon>Embryophyta</taxon>
        <taxon>Tracheophyta</taxon>
        <taxon>Spermatophyta</taxon>
        <taxon>Magnoliopsida</taxon>
        <taxon>eudicotyledons</taxon>
        <taxon>Gunneridae</taxon>
        <taxon>Pentapetalae</taxon>
        <taxon>rosids</taxon>
        <taxon>fabids</taxon>
        <taxon>Fagales</taxon>
        <taxon>Fagaceae</taxon>
        <taxon>Quercus</taxon>
    </lineage>
</organism>
<feature type="transmembrane region" description="Helical" evidence="4">
    <location>
        <begin position="218"/>
        <end position="235"/>
    </location>
</feature>
<accession>A0AAW0MAX9</accession>
<evidence type="ECO:0000256" key="2">
    <source>
        <dbReference type="ARBA" id="ARBA00022980"/>
    </source>
</evidence>
<keyword evidence="3" id="KW-0687">Ribonucleoprotein</keyword>
<evidence type="ECO:0000313" key="5">
    <source>
        <dbReference type="EMBL" id="KAK7860860.1"/>
    </source>
</evidence>
<sequence length="287" mass="32871">MLDLNSFVLKFLGYYPFAESLKIIRISCGGGFSKFTTKMSNFSAKFATMFLVSESILSLIVYDWRAGYNPFAEFLKLIRISSGDGFSKFATRCQTFPSLSPLSSPLHLPNPQFNFILHLLYIARFRPKLDEISKVSKLRIFRSLTLVQQKGLLCFNSVYLKCVSHLLILFGFVLMIHREQYISTKMASGFASKWSKVHMVFIDMIYVVQLIQMLLHRYTGFISSRFCLSLFFAILQQQRSFIQMRTILKVVDNLWATKVMCIQALKGKKGARLGDTIVASVEEAHPN</sequence>
<dbReference type="GO" id="GO:0006412">
    <property type="term" value="P:translation"/>
    <property type="evidence" value="ECO:0007669"/>
    <property type="project" value="InterPro"/>
</dbReference>
<keyword evidence="6" id="KW-1185">Reference proteome</keyword>
<keyword evidence="4" id="KW-1133">Transmembrane helix</keyword>
<gene>
    <name evidence="5" type="primary">HLP_8</name>
    <name evidence="5" type="ORF">CFP56_029250</name>
</gene>
<dbReference type="AlphaFoldDB" id="A0AAW0MAX9"/>
<evidence type="ECO:0000256" key="1">
    <source>
        <dbReference type="ARBA" id="ARBA00010745"/>
    </source>
</evidence>
<comment type="similarity">
    <text evidence="1">Belongs to the universal ribosomal protein uL14 family.</text>
</comment>
<name>A0AAW0MAX9_QUESU</name>
<dbReference type="Gene3D" id="2.40.150.20">
    <property type="entry name" value="Ribosomal protein L14"/>
    <property type="match status" value="1"/>
</dbReference>
<reference evidence="5 6" key="1">
    <citation type="journal article" date="2018" name="Sci. Data">
        <title>The draft genome sequence of cork oak.</title>
        <authorList>
            <person name="Ramos A.M."/>
            <person name="Usie A."/>
            <person name="Barbosa P."/>
            <person name="Barros P.M."/>
            <person name="Capote T."/>
            <person name="Chaves I."/>
            <person name="Simoes F."/>
            <person name="Abreu I."/>
            <person name="Carrasquinho I."/>
            <person name="Faro C."/>
            <person name="Guimaraes J.B."/>
            <person name="Mendonca D."/>
            <person name="Nobrega F."/>
            <person name="Rodrigues L."/>
            <person name="Saibo N.J.M."/>
            <person name="Varela M.C."/>
            <person name="Egas C."/>
            <person name="Matos J."/>
            <person name="Miguel C.M."/>
            <person name="Oliveira M.M."/>
            <person name="Ricardo C.P."/>
            <person name="Goncalves S."/>
        </authorList>
    </citation>
    <scope>NUCLEOTIDE SEQUENCE [LARGE SCALE GENOMIC DNA]</scope>
    <source>
        <strain evidence="6">cv. HL8</strain>
    </source>
</reference>
<evidence type="ECO:0000256" key="3">
    <source>
        <dbReference type="ARBA" id="ARBA00023274"/>
    </source>
</evidence>
<feature type="transmembrane region" description="Helical" evidence="4">
    <location>
        <begin position="158"/>
        <end position="176"/>
    </location>
</feature>
<keyword evidence="4" id="KW-0472">Membrane</keyword>
<proteinExistence type="inferred from homology"/>
<dbReference type="Proteomes" id="UP000237347">
    <property type="component" value="Unassembled WGS sequence"/>
</dbReference>
<keyword evidence="2 5" id="KW-0689">Ribosomal protein</keyword>
<dbReference type="GO" id="GO:0005840">
    <property type="term" value="C:ribosome"/>
    <property type="evidence" value="ECO:0007669"/>
    <property type="project" value="UniProtKB-KW"/>
</dbReference>
<dbReference type="EMBL" id="PKMF04000004">
    <property type="protein sequence ID" value="KAK7860860.1"/>
    <property type="molecule type" value="Genomic_DNA"/>
</dbReference>
<dbReference type="Pfam" id="PF00238">
    <property type="entry name" value="Ribosomal_L14"/>
    <property type="match status" value="1"/>
</dbReference>
<dbReference type="InterPro" id="IPR036853">
    <property type="entry name" value="Ribosomal_uL14_sf"/>
</dbReference>
<protein>
    <submittedName>
        <fullName evidence="5">50s ribosomal protein hlp</fullName>
    </submittedName>
</protein>
<evidence type="ECO:0000313" key="6">
    <source>
        <dbReference type="Proteomes" id="UP000237347"/>
    </source>
</evidence>
<evidence type="ECO:0000256" key="4">
    <source>
        <dbReference type="SAM" id="Phobius"/>
    </source>
</evidence>